<dbReference type="Proteomes" id="UP000293036">
    <property type="component" value="Unassembled WGS sequence"/>
</dbReference>
<evidence type="ECO:0000313" key="1">
    <source>
        <dbReference type="EMBL" id="TBW20655.1"/>
    </source>
</evidence>
<keyword evidence="2" id="KW-1185">Reference proteome</keyword>
<organism evidence="1 2">
    <name type="scientific">Arcanobacterium bovis</name>
    <dbReference type="NCBI Taxonomy" id="2529275"/>
    <lineage>
        <taxon>Bacteria</taxon>
        <taxon>Bacillati</taxon>
        <taxon>Actinomycetota</taxon>
        <taxon>Actinomycetes</taxon>
        <taxon>Actinomycetales</taxon>
        <taxon>Actinomycetaceae</taxon>
        <taxon>Arcanobacterium</taxon>
    </lineage>
</organism>
<reference evidence="1 2" key="1">
    <citation type="submission" date="2019-02" db="EMBL/GenBank/DDBJ databases">
        <title>Arcanobacterium bovis sp. nov., isolated from the milk of a cow with mastitis.</title>
        <authorList>
            <person name="Sammra O."/>
            <person name="Foster G."/>
            <person name="Hassan A."/>
            <person name="Alssahen M."/>
            <person name="Laemmler C."/>
            <person name="Borowiak M."/>
            <person name="Malorny B."/>
            <person name="Abdulmawjood A."/>
        </authorList>
    </citation>
    <scope>NUCLEOTIDE SEQUENCE [LARGE SCALE GENOMIC DNA]</scope>
    <source>
        <strain evidence="1 2">C605018/01/1</strain>
    </source>
</reference>
<protein>
    <submittedName>
        <fullName evidence="1">Transfer complex protein</fullName>
    </submittedName>
</protein>
<dbReference type="EMBL" id="SJDT01000020">
    <property type="protein sequence ID" value="TBW20655.1"/>
    <property type="molecule type" value="Genomic_DNA"/>
</dbReference>
<feature type="non-terminal residue" evidence="1">
    <location>
        <position position="289"/>
    </location>
</feature>
<gene>
    <name evidence="1" type="ORF">EZJ44_08590</name>
</gene>
<comment type="caution">
    <text evidence="1">The sequence shown here is derived from an EMBL/GenBank/DDBJ whole genome shotgun (WGS) entry which is preliminary data.</text>
</comment>
<name>A0A4Q9UYG9_9ACTO</name>
<dbReference type="AlphaFoldDB" id="A0A4Q9UYG9"/>
<sequence>MTKRLETGRNNTVTDKYVTLTVEAESVEDAKIQLARMVAEDSALIREIGGCKATQLDGTQRVRLLQHFLRPGIQPDFTFDELVGQALSTKDAVSPMSIDVSRSDRVSLSGAGEKYWQTLVLRKLPPYMSDRVLKELADIPLDIAVSIHIDPLDQSEGLSLVKRQIASMDIQRGNELRKLAKQGLGEDMLPHELQASHDEAIQLRNELEQSNEKLFSTTIVIGVAASTVNELVKNVERVQRVCGKHSCNLEILRFMQLNGLNALLPLGRNDIPINRTLTTAALAIMMPFT</sequence>
<accession>A0A4Q9UYG9</accession>
<evidence type="ECO:0000313" key="2">
    <source>
        <dbReference type="Proteomes" id="UP000293036"/>
    </source>
</evidence>
<proteinExistence type="predicted"/>